<feature type="region of interest" description="Disordered" evidence="1">
    <location>
        <begin position="129"/>
        <end position="177"/>
    </location>
</feature>
<dbReference type="Proteomes" id="UP000266206">
    <property type="component" value="Unassembled WGS sequence"/>
</dbReference>
<feature type="region of interest" description="Disordered" evidence="1">
    <location>
        <begin position="198"/>
        <end position="277"/>
    </location>
</feature>
<sequence length="277" mass="28193">MTQSNNSNPFMFPGFGQQGDLGHNPMLASIEMMRQAWDNLAQAGSSHGLGLAAPPMNIEDLDRRIAELRTVENWLRMNLSMLTSTIQGLEVQRATISTLKSFVSPEGMTGNGDNPSALEVALGLKPSGQAKIKPASATEHDPAGAAGKKAGGASSPGEADAGADAMRQGAEAMQQGSEAAQAWWSMLQNQFNTLASATPTGMASGDAPGKAGSGAKKAAGASASSADAKSTMSTASAPKRTAAARARKPTGAAARKKTGAARKTAARKRSAAKKAAG</sequence>
<protein>
    <submittedName>
        <fullName evidence="2">Uncharacterized protein</fullName>
    </submittedName>
</protein>
<reference evidence="2 3" key="1">
    <citation type="submission" date="2017-08" db="EMBL/GenBank/DDBJ databases">
        <title>Pusillimonas indicus sp. nov., a member of the family Alcaligenaceae isolated from surface seawater.</title>
        <authorList>
            <person name="Li J."/>
        </authorList>
    </citation>
    <scope>NUCLEOTIDE SEQUENCE [LARGE SCALE GENOMIC DNA]</scope>
    <source>
        <strain evidence="2 3">L52-1-41</strain>
    </source>
</reference>
<feature type="compositionally biased region" description="Low complexity" evidence="1">
    <location>
        <begin position="143"/>
        <end position="157"/>
    </location>
</feature>
<proteinExistence type="predicted"/>
<feature type="compositionally biased region" description="Basic residues" evidence="1">
    <location>
        <begin position="254"/>
        <end position="277"/>
    </location>
</feature>
<evidence type="ECO:0000313" key="2">
    <source>
        <dbReference type="EMBL" id="RIY40027.1"/>
    </source>
</evidence>
<gene>
    <name evidence="2" type="ORF">CJP73_11795</name>
</gene>
<dbReference type="AlphaFoldDB" id="A0A3A1YVD8"/>
<accession>A0A3A1YVD8</accession>
<dbReference type="RefSeq" id="WP_114419329.1">
    <property type="nucleotide sequence ID" value="NZ_NQYH01000011.1"/>
</dbReference>
<evidence type="ECO:0000256" key="1">
    <source>
        <dbReference type="SAM" id="MobiDB-lite"/>
    </source>
</evidence>
<dbReference type="NCBIfam" id="NF043076">
    <property type="entry name" value="PHA_gran_PhaM"/>
    <property type="match status" value="1"/>
</dbReference>
<feature type="compositionally biased region" description="Low complexity" evidence="1">
    <location>
        <begin position="203"/>
        <end position="253"/>
    </location>
</feature>
<dbReference type="OrthoDB" id="8566581at2"/>
<organism evidence="2 3">
    <name type="scientific">Neopusillimonas maritima</name>
    <dbReference type="NCBI Taxonomy" id="2026239"/>
    <lineage>
        <taxon>Bacteria</taxon>
        <taxon>Pseudomonadati</taxon>
        <taxon>Pseudomonadota</taxon>
        <taxon>Betaproteobacteria</taxon>
        <taxon>Burkholderiales</taxon>
        <taxon>Alcaligenaceae</taxon>
        <taxon>Neopusillimonas</taxon>
    </lineage>
</organism>
<dbReference type="InterPro" id="IPR050026">
    <property type="entry name" value="PHA_gran_PhaM_N"/>
</dbReference>
<dbReference type="EMBL" id="NQYH01000011">
    <property type="protein sequence ID" value="RIY40027.1"/>
    <property type="molecule type" value="Genomic_DNA"/>
</dbReference>
<name>A0A3A1YVD8_9BURK</name>
<evidence type="ECO:0000313" key="3">
    <source>
        <dbReference type="Proteomes" id="UP000266206"/>
    </source>
</evidence>
<comment type="caution">
    <text evidence="2">The sequence shown here is derived from an EMBL/GenBank/DDBJ whole genome shotgun (WGS) entry which is preliminary data.</text>
</comment>